<dbReference type="SUPFAM" id="SSF161098">
    <property type="entry name" value="MetI-like"/>
    <property type="match status" value="1"/>
</dbReference>
<dbReference type="RefSeq" id="WP_219905599.1">
    <property type="nucleotide sequence ID" value="NZ_PVTL01000001.1"/>
</dbReference>
<protein>
    <submittedName>
        <fullName evidence="9">ABC-type nitrate/sulfonate/bicarbonate transport system permease component</fullName>
    </submittedName>
</protein>
<sequence>MSRTTDIFTTKPPRAERRAMDPRLGALIGLVAVVAFWWISADTYLSQVGVSPTGEGGSIPSPVTVVSTMLNDGAAFYAANVSVTLTEAIRGYAWGNGLAVLLAAMVVLIPRLEGLVMQIAVLSYCIPLIAIGPIISIVVGPPPSGDPAGTAVFLAAMLVFFTTVIGALLGLKAADTASLEIVTVYGGGRWKQLVKVRLFAALPSLLNSLKIAAPAAFLGAIIGEYLGGVDAGIGPALVNAQQGLLVPRAWGLALAAGLVSGFGYFLVAVVSRFVVPWAPKPSKGNR</sequence>
<dbReference type="GO" id="GO:0005886">
    <property type="term" value="C:plasma membrane"/>
    <property type="evidence" value="ECO:0007669"/>
    <property type="project" value="UniProtKB-SubCell"/>
</dbReference>
<evidence type="ECO:0000256" key="2">
    <source>
        <dbReference type="ARBA" id="ARBA00022448"/>
    </source>
</evidence>
<dbReference type="Pfam" id="PF00528">
    <property type="entry name" value="BPD_transp_1"/>
    <property type="match status" value="1"/>
</dbReference>
<dbReference type="InterPro" id="IPR000515">
    <property type="entry name" value="MetI-like"/>
</dbReference>
<feature type="transmembrane region" description="Helical" evidence="7">
    <location>
        <begin position="121"/>
        <end position="139"/>
    </location>
</feature>
<comment type="similarity">
    <text evidence="7">Belongs to the binding-protein-dependent transport system permease family.</text>
</comment>
<keyword evidence="6 7" id="KW-0472">Membrane</keyword>
<keyword evidence="5 7" id="KW-1133">Transmembrane helix</keyword>
<feature type="transmembrane region" description="Helical" evidence="7">
    <location>
        <begin position="21"/>
        <end position="39"/>
    </location>
</feature>
<dbReference type="EMBL" id="PVTL01000001">
    <property type="protein sequence ID" value="PRY70508.1"/>
    <property type="molecule type" value="Genomic_DNA"/>
</dbReference>
<name>A0A2T0VJX0_9MICO</name>
<evidence type="ECO:0000256" key="6">
    <source>
        <dbReference type="ARBA" id="ARBA00023136"/>
    </source>
</evidence>
<comment type="caution">
    <text evidence="9">The sequence shown here is derived from an EMBL/GenBank/DDBJ whole genome shotgun (WGS) entry which is preliminary data.</text>
</comment>
<dbReference type="AlphaFoldDB" id="A0A2T0VJX0"/>
<evidence type="ECO:0000256" key="4">
    <source>
        <dbReference type="ARBA" id="ARBA00022692"/>
    </source>
</evidence>
<dbReference type="PANTHER" id="PTHR30151:SF20">
    <property type="entry name" value="ABC TRANSPORTER PERMEASE PROTEIN HI_0355-RELATED"/>
    <property type="match status" value="1"/>
</dbReference>
<comment type="subcellular location">
    <subcellularLocation>
        <location evidence="1 7">Cell membrane</location>
        <topology evidence="1 7">Multi-pass membrane protein</topology>
    </subcellularLocation>
</comment>
<dbReference type="Proteomes" id="UP000237983">
    <property type="component" value="Unassembled WGS sequence"/>
</dbReference>
<reference evidence="9 10" key="1">
    <citation type="submission" date="2018-03" db="EMBL/GenBank/DDBJ databases">
        <title>Genomic Encyclopedia of Type Strains, Phase III (KMG-III): the genomes of soil and plant-associated and newly described type strains.</title>
        <authorList>
            <person name="Whitman W."/>
        </authorList>
    </citation>
    <scope>NUCLEOTIDE SEQUENCE [LARGE SCALE GENOMIC DNA]</scope>
    <source>
        <strain evidence="9 10">CGMCC 1.12484</strain>
    </source>
</reference>
<feature type="transmembrane region" description="Helical" evidence="7">
    <location>
        <begin position="249"/>
        <end position="275"/>
    </location>
</feature>
<evidence type="ECO:0000256" key="5">
    <source>
        <dbReference type="ARBA" id="ARBA00022989"/>
    </source>
</evidence>
<dbReference type="GO" id="GO:0055085">
    <property type="term" value="P:transmembrane transport"/>
    <property type="evidence" value="ECO:0007669"/>
    <property type="project" value="InterPro"/>
</dbReference>
<gene>
    <name evidence="9" type="ORF">B0I08_101644</name>
</gene>
<feature type="domain" description="ABC transmembrane type-1" evidence="8">
    <location>
        <begin position="77"/>
        <end position="271"/>
    </location>
</feature>
<accession>A0A2T0VJX0</accession>
<organism evidence="9 10">
    <name type="scientific">Glaciihabitans tibetensis</name>
    <dbReference type="NCBI Taxonomy" id="1266600"/>
    <lineage>
        <taxon>Bacteria</taxon>
        <taxon>Bacillati</taxon>
        <taxon>Actinomycetota</taxon>
        <taxon>Actinomycetes</taxon>
        <taxon>Micrococcales</taxon>
        <taxon>Microbacteriaceae</taxon>
        <taxon>Glaciihabitans</taxon>
    </lineage>
</organism>
<dbReference type="PROSITE" id="PS50928">
    <property type="entry name" value="ABC_TM1"/>
    <property type="match status" value="1"/>
</dbReference>
<keyword evidence="4 7" id="KW-0812">Transmembrane</keyword>
<dbReference type="CDD" id="cd06261">
    <property type="entry name" value="TM_PBP2"/>
    <property type="match status" value="1"/>
</dbReference>
<dbReference type="PANTHER" id="PTHR30151">
    <property type="entry name" value="ALKANE SULFONATE ABC TRANSPORTER-RELATED, MEMBRANE SUBUNIT"/>
    <property type="match status" value="1"/>
</dbReference>
<dbReference type="InterPro" id="IPR035906">
    <property type="entry name" value="MetI-like_sf"/>
</dbReference>
<proteinExistence type="inferred from homology"/>
<feature type="transmembrane region" description="Helical" evidence="7">
    <location>
        <begin position="151"/>
        <end position="171"/>
    </location>
</feature>
<evidence type="ECO:0000313" key="9">
    <source>
        <dbReference type="EMBL" id="PRY70508.1"/>
    </source>
</evidence>
<evidence type="ECO:0000259" key="8">
    <source>
        <dbReference type="PROSITE" id="PS50928"/>
    </source>
</evidence>
<evidence type="ECO:0000256" key="3">
    <source>
        <dbReference type="ARBA" id="ARBA00022475"/>
    </source>
</evidence>
<evidence type="ECO:0000313" key="10">
    <source>
        <dbReference type="Proteomes" id="UP000237983"/>
    </source>
</evidence>
<keyword evidence="10" id="KW-1185">Reference proteome</keyword>
<evidence type="ECO:0000256" key="1">
    <source>
        <dbReference type="ARBA" id="ARBA00004651"/>
    </source>
</evidence>
<feature type="transmembrane region" description="Helical" evidence="7">
    <location>
        <begin position="91"/>
        <end position="109"/>
    </location>
</feature>
<evidence type="ECO:0000256" key="7">
    <source>
        <dbReference type="RuleBase" id="RU363032"/>
    </source>
</evidence>
<keyword evidence="3" id="KW-1003">Cell membrane</keyword>
<keyword evidence="2 7" id="KW-0813">Transport</keyword>